<accession>A0A6N6VV54</accession>
<protein>
    <submittedName>
        <fullName evidence="1">DUF507 family protein</fullName>
    </submittedName>
</protein>
<organism evidence="1 2">
    <name type="scientific">Silvanigrella paludirubra</name>
    <dbReference type="NCBI Taxonomy" id="2499159"/>
    <lineage>
        <taxon>Bacteria</taxon>
        <taxon>Pseudomonadati</taxon>
        <taxon>Bdellovibrionota</taxon>
        <taxon>Oligoflexia</taxon>
        <taxon>Silvanigrellales</taxon>
        <taxon>Silvanigrellaceae</taxon>
        <taxon>Silvanigrella</taxon>
    </lineage>
</organism>
<evidence type="ECO:0000313" key="2">
    <source>
        <dbReference type="Proteomes" id="UP000437748"/>
    </source>
</evidence>
<keyword evidence="2" id="KW-1185">Reference proteome</keyword>
<sequence>MKERYQTMKLSSEQLERLAERVFKVLKCSGHIELDYDTEERIEEKVIEQITNVLEDDSRTEDRLSREAERLVQQQSQIAKSSGKSYENLVDEVKIRLAKSKRVILGDDPERADSLAEKVLKAIWKIDSLDFFSEDMKVQNCIARAIHRFRLEDDRIIEAVEKIVNKKSGEEPYSHAWCIAYDKCYNEVRQRIANQKSSDESPSMGG</sequence>
<dbReference type="AlphaFoldDB" id="A0A6N6VV54"/>
<dbReference type="Proteomes" id="UP000437748">
    <property type="component" value="Unassembled WGS sequence"/>
</dbReference>
<proteinExistence type="predicted"/>
<dbReference type="EMBL" id="WFLM01000002">
    <property type="protein sequence ID" value="KAB8039941.1"/>
    <property type="molecule type" value="Genomic_DNA"/>
</dbReference>
<gene>
    <name evidence="1" type="ORF">GCL60_06680</name>
</gene>
<comment type="caution">
    <text evidence="1">The sequence shown here is derived from an EMBL/GenBank/DDBJ whole genome shotgun (WGS) entry which is preliminary data.</text>
</comment>
<evidence type="ECO:0000313" key="1">
    <source>
        <dbReference type="EMBL" id="KAB8039941.1"/>
    </source>
</evidence>
<dbReference type="Pfam" id="PF04368">
    <property type="entry name" value="DUF507"/>
    <property type="match status" value="1"/>
</dbReference>
<dbReference type="InterPro" id="IPR007463">
    <property type="entry name" value="DUF507"/>
</dbReference>
<reference evidence="1 2" key="1">
    <citation type="submission" date="2019-10" db="EMBL/GenBank/DDBJ databases">
        <title>New species of Slilvanegrellaceae.</title>
        <authorList>
            <person name="Pitt A."/>
            <person name="Hahn M.W."/>
        </authorList>
    </citation>
    <scope>NUCLEOTIDE SEQUENCE [LARGE SCALE GENOMIC DNA]</scope>
    <source>
        <strain evidence="1 2">SP-Ram-0.45-NSY-1</strain>
    </source>
</reference>
<name>A0A6N6VV54_9BACT</name>